<evidence type="ECO:0000259" key="3">
    <source>
        <dbReference type="PROSITE" id="PS50404"/>
    </source>
</evidence>
<evidence type="ECO:0000313" key="5">
    <source>
        <dbReference type="EMBL" id="KAK8732560.1"/>
    </source>
</evidence>
<keyword evidence="6" id="KW-1185">Reference proteome</keyword>
<dbReference type="Pfam" id="PF13417">
    <property type="entry name" value="GST_N_3"/>
    <property type="match status" value="1"/>
</dbReference>
<dbReference type="PROSITE" id="PS50404">
    <property type="entry name" value="GST_NTER"/>
    <property type="match status" value="1"/>
</dbReference>
<dbReference type="InterPro" id="IPR036282">
    <property type="entry name" value="Glutathione-S-Trfase_C_sf"/>
</dbReference>
<accession>A0AAW0WNW4</accession>
<dbReference type="SFLD" id="SFLDS00019">
    <property type="entry name" value="Glutathione_Transferase_(cytos"/>
    <property type="match status" value="1"/>
</dbReference>
<evidence type="ECO:0000256" key="2">
    <source>
        <dbReference type="ARBA" id="ARBA00023002"/>
    </source>
</evidence>
<dbReference type="GO" id="GO:0005737">
    <property type="term" value="C:cytoplasm"/>
    <property type="evidence" value="ECO:0007669"/>
    <property type="project" value="InterPro"/>
</dbReference>
<dbReference type="SUPFAM" id="SSF52833">
    <property type="entry name" value="Thioredoxin-like"/>
    <property type="match status" value="1"/>
</dbReference>
<dbReference type="SUPFAM" id="SSF47616">
    <property type="entry name" value="GST C-terminal domain-like"/>
    <property type="match status" value="1"/>
</dbReference>
<dbReference type="InterPro" id="IPR040079">
    <property type="entry name" value="Glutathione_S-Trfase"/>
</dbReference>
<dbReference type="AlphaFoldDB" id="A0AAW0WNW4"/>
<dbReference type="Pfam" id="PF13410">
    <property type="entry name" value="GST_C_2"/>
    <property type="match status" value="1"/>
</dbReference>
<dbReference type="GO" id="GO:0006749">
    <property type="term" value="P:glutathione metabolic process"/>
    <property type="evidence" value="ECO:0007669"/>
    <property type="project" value="TreeGrafter"/>
</dbReference>
<evidence type="ECO:0000313" key="6">
    <source>
        <dbReference type="Proteomes" id="UP001445076"/>
    </source>
</evidence>
<dbReference type="FunFam" id="3.40.30.10:FF:000123">
    <property type="entry name" value="Glutathione transferase o1"/>
    <property type="match status" value="1"/>
</dbReference>
<dbReference type="InterPro" id="IPR005442">
    <property type="entry name" value="GST_omega"/>
</dbReference>
<dbReference type="GO" id="GO:0004364">
    <property type="term" value="F:glutathione transferase activity"/>
    <property type="evidence" value="ECO:0007669"/>
    <property type="project" value="InterPro"/>
</dbReference>
<dbReference type="InterPro" id="IPR036249">
    <property type="entry name" value="Thioredoxin-like_sf"/>
</dbReference>
<gene>
    <name evidence="5" type="ORF">OTU49_006819</name>
</gene>
<dbReference type="PANTHER" id="PTHR43968">
    <property type="match status" value="1"/>
</dbReference>
<dbReference type="InterPro" id="IPR050983">
    <property type="entry name" value="GST_Omega/HSP26"/>
</dbReference>
<dbReference type="EMBL" id="JARKIK010000056">
    <property type="protein sequence ID" value="KAK8732560.1"/>
    <property type="molecule type" value="Genomic_DNA"/>
</dbReference>
<dbReference type="InterPro" id="IPR004045">
    <property type="entry name" value="Glutathione_S-Trfase_N"/>
</dbReference>
<sequence>MSDKHLAIGSECPPLQEGVLRCYSMKYCPYAQRVRIIIAAKNVKHEIVNINLKSKPDWFFEKNPLGKVPALEKDGALMFESMVICDYLNEAYPEPPLYPADPWQKAHDRVFIELWSKVSSPMYKVYFAKGDQHVLAQCFDDIRDGLDMFEVELSKRGTCFFAGAKPGMLDYMIWPWVERLPMAQQMAGDDDALPEERYLKLLSWMTNMKEEPAVRATFMSPETHLKFLLSHISGSPEYDMEE</sequence>
<protein>
    <submittedName>
        <fullName evidence="5">Uncharacterized protein</fullName>
    </submittedName>
</protein>
<feature type="domain" description="GST C-terminal" evidence="4">
    <location>
        <begin position="101"/>
        <end position="225"/>
    </location>
</feature>
<dbReference type="PROSITE" id="PS50405">
    <property type="entry name" value="GST_CTER"/>
    <property type="match status" value="1"/>
</dbReference>
<dbReference type="PRINTS" id="PR01625">
    <property type="entry name" value="GSTRNSFRASEO"/>
</dbReference>
<evidence type="ECO:0000256" key="1">
    <source>
        <dbReference type="ARBA" id="ARBA00011067"/>
    </source>
</evidence>
<dbReference type="Gene3D" id="3.40.30.10">
    <property type="entry name" value="Glutaredoxin"/>
    <property type="match status" value="1"/>
</dbReference>
<dbReference type="Gene3D" id="1.20.1050.10">
    <property type="match status" value="1"/>
</dbReference>
<dbReference type="PANTHER" id="PTHR43968:SF6">
    <property type="entry name" value="GLUTATHIONE S-TRANSFERASE OMEGA"/>
    <property type="match status" value="1"/>
</dbReference>
<reference evidence="5 6" key="1">
    <citation type="journal article" date="2024" name="BMC Genomics">
        <title>Genome assembly of redclaw crayfish (Cherax quadricarinatus) provides insights into its immune adaptation and hypoxia tolerance.</title>
        <authorList>
            <person name="Liu Z."/>
            <person name="Zheng J."/>
            <person name="Li H."/>
            <person name="Fang K."/>
            <person name="Wang S."/>
            <person name="He J."/>
            <person name="Zhou D."/>
            <person name="Weng S."/>
            <person name="Chi M."/>
            <person name="Gu Z."/>
            <person name="He J."/>
            <person name="Li F."/>
            <person name="Wang M."/>
        </authorList>
    </citation>
    <scope>NUCLEOTIDE SEQUENCE [LARGE SCALE GENOMIC DNA]</scope>
    <source>
        <strain evidence="5">ZL_2023a</strain>
    </source>
</reference>
<comment type="caution">
    <text evidence="5">The sequence shown here is derived from an EMBL/GenBank/DDBJ whole genome shotgun (WGS) entry which is preliminary data.</text>
</comment>
<evidence type="ECO:0000259" key="4">
    <source>
        <dbReference type="PROSITE" id="PS50405"/>
    </source>
</evidence>
<name>A0AAW0WNW4_CHEQU</name>
<dbReference type="SFLD" id="SFLDG00358">
    <property type="entry name" value="Main_(cytGST)"/>
    <property type="match status" value="1"/>
</dbReference>
<keyword evidence="2" id="KW-0560">Oxidoreductase</keyword>
<feature type="domain" description="GST N-terminal" evidence="3">
    <location>
        <begin position="18"/>
        <end position="96"/>
    </location>
</feature>
<dbReference type="Proteomes" id="UP001445076">
    <property type="component" value="Unassembled WGS sequence"/>
</dbReference>
<dbReference type="FunFam" id="1.20.1050.10:FF:000009">
    <property type="entry name" value="Glutathione S-transferase omega-1"/>
    <property type="match status" value="1"/>
</dbReference>
<dbReference type="InterPro" id="IPR010987">
    <property type="entry name" value="Glutathione-S-Trfase_C-like"/>
</dbReference>
<organism evidence="5 6">
    <name type="scientific">Cherax quadricarinatus</name>
    <name type="common">Australian red claw crayfish</name>
    <dbReference type="NCBI Taxonomy" id="27406"/>
    <lineage>
        <taxon>Eukaryota</taxon>
        <taxon>Metazoa</taxon>
        <taxon>Ecdysozoa</taxon>
        <taxon>Arthropoda</taxon>
        <taxon>Crustacea</taxon>
        <taxon>Multicrustacea</taxon>
        <taxon>Malacostraca</taxon>
        <taxon>Eumalacostraca</taxon>
        <taxon>Eucarida</taxon>
        <taxon>Decapoda</taxon>
        <taxon>Pleocyemata</taxon>
        <taxon>Astacidea</taxon>
        <taxon>Parastacoidea</taxon>
        <taxon>Parastacidae</taxon>
        <taxon>Cherax</taxon>
    </lineage>
</organism>
<dbReference type="GO" id="GO:0045174">
    <property type="term" value="F:glutathione dehydrogenase (ascorbate) activity"/>
    <property type="evidence" value="ECO:0007669"/>
    <property type="project" value="UniProtKB-ARBA"/>
</dbReference>
<proteinExistence type="inferred from homology"/>
<comment type="similarity">
    <text evidence="1">Belongs to the GST superfamily. Omega family.</text>
</comment>